<name>A0A8J8TQ98_9EURY</name>
<evidence type="ECO:0000313" key="1">
    <source>
        <dbReference type="EMBL" id="TYL38646.1"/>
    </source>
</evidence>
<dbReference type="AlphaFoldDB" id="A0A8J8TQ98"/>
<dbReference type="Proteomes" id="UP000766904">
    <property type="component" value="Unassembled WGS sequence"/>
</dbReference>
<sequence>MADNDEKQRAAARCEQCGEIGIVERQSNGTLKPLGQPTLCDCPDGTLRILETDPGSDDLP</sequence>
<proteinExistence type="predicted"/>
<comment type="caution">
    <text evidence="1">The sequence shown here is derived from an EMBL/GenBank/DDBJ whole genome shotgun (WGS) entry which is preliminary data.</text>
</comment>
<accession>A0A8J8TQ98</accession>
<dbReference type="OrthoDB" id="257177at2157"/>
<gene>
    <name evidence="1" type="ORF">CV102_09000</name>
</gene>
<evidence type="ECO:0000313" key="2">
    <source>
        <dbReference type="Proteomes" id="UP000766904"/>
    </source>
</evidence>
<dbReference type="EMBL" id="PHNJ01000004">
    <property type="protein sequence ID" value="TYL38646.1"/>
    <property type="molecule type" value="Genomic_DNA"/>
</dbReference>
<reference evidence="1" key="1">
    <citation type="submission" date="2017-11" db="EMBL/GenBank/DDBJ databases">
        <authorList>
            <person name="Kajale S.C."/>
            <person name="Sharma A."/>
        </authorList>
    </citation>
    <scope>NUCLEOTIDE SEQUENCE</scope>
    <source>
        <strain evidence="1">LS1_42</strain>
    </source>
</reference>
<protein>
    <submittedName>
        <fullName evidence="1">Uncharacterized protein</fullName>
    </submittedName>
</protein>
<dbReference type="RefSeq" id="WP_148857576.1">
    <property type="nucleotide sequence ID" value="NZ_PHNJ01000004.1"/>
</dbReference>
<organism evidence="1 2">
    <name type="scientific">Natronococcus pandeyae</name>
    <dbReference type="NCBI Taxonomy" id="2055836"/>
    <lineage>
        <taxon>Archaea</taxon>
        <taxon>Methanobacteriati</taxon>
        <taxon>Methanobacteriota</taxon>
        <taxon>Stenosarchaea group</taxon>
        <taxon>Halobacteria</taxon>
        <taxon>Halobacteriales</taxon>
        <taxon>Natrialbaceae</taxon>
        <taxon>Natronococcus</taxon>
    </lineage>
</organism>
<keyword evidence="2" id="KW-1185">Reference proteome</keyword>